<comment type="caution">
    <text evidence="6">The sequence shown here is derived from an EMBL/GenBank/DDBJ whole genome shotgun (WGS) entry which is preliminary data.</text>
</comment>
<name>A0AAD5RIS7_9PEZI</name>
<comment type="similarity">
    <text evidence="2">Belongs to the CIA30 family.</text>
</comment>
<dbReference type="AlphaFoldDB" id="A0AAD5RIS7"/>
<proteinExistence type="inferred from homology"/>
<evidence type="ECO:0000256" key="3">
    <source>
        <dbReference type="ARBA" id="ARBA00023128"/>
    </source>
</evidence>
<dbReference type="GO" id="GO:0051082">
    <property type="term" value="F:unfolded protein binding"/>
    <property type="evidence" value="ECO:0007669"/>
    <property type="project" value="TreeGrafter"/>
</dbReference>
<evidence type="ECO:0000256" key="4">
    <source>
        <dbReference type="ARBA" id="ARBA00023186"/>
    </source>
</evidence>
<dbReference type="InterPro" id="IPR013857">
    <property type="entry name" value="NADH-UbQ_OxRdtase-assoc_prot30"/>
</dbReference>
<accession>A0AAD5RIS7</accession>
<dbReference type="InterPro" id="IPR008979">
    <property type="entry name" value="Galactose-bd-like_sf"/>
</dbReference>
<feature type="domain" description="NADH:ubiquinone oxidoreductase intermediate-associated protein 30" evidence="5">
    <location>
        <begin position="44"/>
        <end position="220"/>
    </location>
</feature>
<dbReference type="InterPro" id="IPR039131">
    <property type="entry name" value="NDUFAF1"/>
</dbReference>
<protein>
    <submittedName>
        <fullName evidence="6">CIA30-domain-containing protein</fullName>
    </submittedName>
</protein>
<dbReference type="EMBL" id="JAKWBI020000404">
    <property type="protein sequence ID" value="KAJ2895418.1"/>
    <property type="molecule type" value="Genomic_DNA"/>
</dbReference>
<reference evidence="6" key="1">
    <citation type="submission" date="2022-07" db="EMBL/GenBank/DDBJ databases">
        <title>Draft genome sequence of Zalerion maritima ATCC 34329, a (micro)plastics degrading marine fungus.</title>
        <authorList>
            <person name="Paco A."/>
            <person name="Goncalves M.F.M."/>
            <person name="Rocha-Santos T.A.P."/>
            <person name="Alves A."/>
        </authorList>
    </citation>
    <scope>NUCLEOTIDE SEQUENCE</scope>
    <source>
        <strain evidence="6">ATCC 34329</strain>
    </source>
</reference>
<evidence type="ECO:0000313" key="7">
    <source>
        <dbReference type="Proteomes" id="UP001201980"/>
    </source>
</evidence>
<dbReference type="PANTHER" id="PTHR13194:SF18">
    <property type="entry name" value="COMPLEX I INTERMEDIATE-ASSOCIATED PROTEIN 30, MITOCHONDRIAL"/>
    <property type="match status" value="1"/>
</dbReference>
<keyword evidence="3" id="KW-0496">Mitochondrion</keyword>
<evidence type="ECO:0000256" key="1">
    <source>
        <dbReference type="ARBA" id="ARBA00004173"/>
    </source>
</evidence>
<keyword evidence="4" id="KW-0143">Chaperone</keyword>
<dbReference type="Pfam" id="PF08547">
    <property type="entry name" value="CIA30"/>
    <property type="match status" value="1"/>
</dbReference>
<dbReference type="GO" id="GO:0006120">
    <property type="term" value="P:mitochondrial electron transport, NADH to ubiquinone"/>
    <property type="evidence" value="ECO:0007669"/>
    <property type="project" value="TreeGrafter"/>
</dbReference>
<keyword evidence="7" id="KW-1185">Reference proteome</keyword>
<dbReference type="GO" id="GO:0010257">
    <property type="term" value="P:NADH dehydrogenase complex assembly"/>
    <property type="evidence" value="ECO:0007669"/>
    <property type="project" value="TreeGrafter"/>
</dbReference>
<comment type="subcellular location">
    <subcellularLocation>
        <location evidence="1">Mitochondrion</location>
    </subcellularLocation>
</comment>
<evidence type="ECO:0000259" key="5">
    <source>
        <dbReference type="Pfam" id="PF08547"/>
    </source>
</evidence>
<sequence length="277" mass="31328">MRATPALYRANFWARSYAELKRTVNFVVTKEGITGAKKPFLLHSFNTPESVSDDLKTLSDQNIGGSSTSHVDWVGPTAESNYNAYARFHGNISRELPPDPKIMRTGYAAFRTRDRGPTIFGKSLWNMDPYAFLALRVKSDGRSYLVNIQTDGVVDTDLHQHRLFVTRPGEWETVILKWNDFVRTNYGFVVEPQMEMLKQKIKSIGIGLTDRVEGPYELCIEKIWATNRYDDLGVELPKHDRNSIESVNGHGDVGGSIPGGLKNKKGEHIQWQGVARR</sequence>
<dbReference type="Proteomes" id="UP001201980">
    <property type="component" value="Unassembled WGS sequence"/>
</dbReference>
<dbReference type="GO" id="GO:0005739">
    <property type="term" value="C:mitochondrion"/>
    <property type="evidence" value="ECO:0007669"/>
    <property type="project" value="UniProtKB-SubCell"/>
</dbReference>
<evidence type="ECO:0000313" key="6">
    <source>
        <dbReference type="EMBL" id="KAJ2895418.1"/>
    </source>
</evidence>
<dbReference type="SUPFAM" id="SSF49785">
    <property type="entry name" value="Galactose-binding domain-like"/>
    <property type="match status" value="1"/>
</dbReference>
<dbReference type="PANTHER" id="PTHR13194">
    <property type="entry name" value="COMPLEX I INTERMEDIATE-ASSOCIATED PROTEIN 30"/>
    <property type="match status" value="1"/>
</dbReference>
<evidence type="ECO:0000256" key="2">
    <source>
        <dbReference type="ARBA" id="ARBA00007884"/>
    </source>
</evidence>
<gene>
    <name evidence="6" type="ORF">MKZ38_006604</name>
</gene>
<organism evidence="6 7">
    <name type="scientific">Zalerion maritima</name>
    <dbReference type="NCBI Taxonomy" id="339359"/>
    <lineage>
        <taxon>Eukaryota</taxon>
        <taxon>Fungi</taxon>
        <taxon>Dikarya</taxon>
        <taxon>Ascomycota</taxon>
        <taxon>Pezizomycotina</taxon>
        <taxon>Sordariomycetes</taxon>
        <taxon>Lulworthiomycetidae</taxon>
        <taxon>Lulworthiales</taxon>
        <taxon>Lulworthiaceae</taxon>
        <taxon>Zalerion</taxon>
    </lineage>
</organism>